<sequence length="319" mass="35365">MKKIKYTITSALIAIIAIITTACATNTGNWTPPLVGPYAWIYNLFGHPLQNIMLHVSNLLGGTNGAGWAIIIITFVIQLIVLPLRLSSQSKMIKQQEKTKRLQPQLSLIQAAMKKNSNKQMQLSQLQMKIYKDNNMSMIGGMGCLPLLIQLPIMIGIYQAVAYSKTLASSSFMGISLSKPSIVFAVVAAILYLIQGYLSLIGISEQQKQTMLITVIASPLMTLVFSIMYSGALGLYFLVGGIVIVIQQLIATFILMPKVRADVDKELTKHPIKEVINQAMIDQILNESSDQMNQNKSDEITNLHEQLRKRNSGKQNRNK</sequence>
<evidence type="ECO:0000256" key="4">
    <source>
        <dbReference type="ARBA" id="ARBA00022692"/>
    </source>
</evidence>
<keyword evidence="6 10" id="KW-1133">Transmembrane helix</keyword>
<gene>
    <name evidence="13" type="primary">yidC</name>
    <name evidence="13" type="ORF">G6Z83_04115</name>
</gene>
<dbReference type="InterPro" id="IPR001708">
    <property type="entry name" value="YidC/ALB3/OXA1/COX18"/>
</dbReference>
<dbReference type="EMBL" id="CP049228">
    <property type="protein sequence ID" value="QIH23889.1"/>
    <property type="molecule type" value="Genomic_DNA"/>
</dbReference>
<keyword evidence="4 9" id="KW-0812">Transmembrane</keyword>
<keyword evidence="5" id="KW-0653">Protein transport</keyword>
<dbReference type="PRINTS" id="PR00701">
    <property type="entry name" value="60KDINNERMP"/>
</dbReference>
<dbReference type="PANTHER" id="PTHR12428">
    <property type="entry name" value="OXA1"/>
    <property type="match status" value="1"/>
</dbReference>
<evidence type="ECO:0000256" key="7">
    <source>
        <dbReference type="ARBA" id="ARBA00023136"/>
    </source>
</evidence>
<keyword evidence="11" id="KW-0732">Signal</keyword>
<feature type="transmembrane region" description="Helical" evidence="10">
    <location>
        <begin position="181"/>
        <end position="203"/>
    </location>
</feature>
<dbReference type="GO" id="GO:0032977">
    <property type="term" value="F:membrane insertase activity"/>
    <property type="evidence" value="ECO:0007669"/>
    <property type="project" value="InterPro"/>
</dbReference>
<dbReference type="Pfam" id="PF02096">
    <property type="entry name" value="60KD_IMP"/>
    <property type="match status" value="1"/>
</dbReference>
<evidence type="ECO:0000256" key="10">
    <source>
        <dbReference type="SAM" id="Phobius"/>
    </source>
</evidence>
<dbReference type="InterPro" id="IPR028055">
    <property type="entry name" value="YidC/Oxa/ALB_C"/>
</dbReference>
<keyword evidence="8" id="KW-0143">Chaperone</keyword>
<dbReference type="PROSITE" id="PS51257">
    <property type="entry name" value="PROKAR_LIPOPROTEIN"/>
    <property type="match status" value="1"/>
</dbReference>
<feature type="transmembrane region" description="Helical" evidence="10">
    <location>
        <begin position="138"/>
        <end position="161"/>
    </location>
</feature>
<name>A0A6G7B987_9LACO</name>
<dbReference type="NCBIfam" id="TIGR03592">
    <property type="entry name" value="yidC_oxa1_cterm"/>
    <property type="match status" value="1"/>
</dbReference>
<proteinExistence type="inferred from homology"/>
<evidence type="ECO:0000256" key="2">
    <source>
        <dbReference type="ARBA" id="ARBA00022448"/>
    </source>
</evidence>
<comment type="similarity">
    <text evidence="9">Belongs to the OXA1/ALB3/YidC family.</text>
</comment>
<keyword evidence="7 10" id="KW-0472">Membrane</keyword>
<feature type="transmembrane region" description="Helical" evidence="10">
    <location>
        <begin position="235"/>
        <end position="256"/>
    </location>
</feature>
<dbReference type="CDD" id="cd20070">
    <property type="entry name" value="5TM_YidC_Alb3"/>
    <property type="match status" value="1"/>
</dbReference>
<dbReference type="GO" id="GO:0015031">
    <property type="term" value="P:protein transport"/>
    <property type="evidence" value="ECO:0007669"/>
    <property type="project" value="UniProtKB-KW"/>
</dbReference>
<dbReference type="Proteomes" id="UP000501676">
    <property type="component" value="Chromosome"/>
</dbReference>
<evidence type="ECO:0000313" key="13">
    <source>
        <dbReference type="EMBL" id="QIH23889.1"/>
    </source>
</evidence>
<dbReference type="InterPro" id="IPR047196">
    <property type="entry name" value="YidC_ALB_C"/>
</dbReference>
<evidence type="ECO:0000256" key="5">
    <source>
        <dbReference type="ARBA" id="ARBA00022927"/>
    </source>
</evidence>
<dbReference type="GO" id="GO:0005886">
    <property type="term" value="C:plasma membrane"/>
    <property type="evidence" value="ECO:0007669"/>
    <property type="project" value="UniProtKB-SubCell"/>
</dbReference>
<dbReference type="GO" id="GO:0051205">
    <property type="term" value="P:protein insertion into membrane"/>
    <property type="evidence" value="ECO:0007669"/>
    <property type="project" value="TreeGrafter"/>
</dbReference>
<accession>A0A6G7B987</accession>
<evidence type="ECO:0000256" key="3">
    <source>
        <dbReference type="ARBA" id="ARBA00022475"/>
    </source>
</evidence>
<evidence type="ECO:0000256" key="1">
    <source>
        <dbReference type="ARBA" id="ARBA00004651"/>
    </source>
</evidence>
<evidence type="ECO:0000256" key="11">
    <source>
        <dbReference type="SAM" id="SignalP"/>
    </source>
</evidence>
<reference evidence="13 14" key="1">
    <citation type="submission" date="2020-02" db="EMBL/GenBank/DDBJ databases">
        <title>Complete genome sequences of six Lactobacillus iners strains isolated from the human vagina.</title>
        <authorList>
            <person name="France M.T."/>
            <person name="Rutt L."/>
            <person name="Narina S."/>
            <person name="Arbaugh S."/>
            <person name="Humphrys M.S."/>
            <person name="Ma B."/>
            <person name="Hayward M.R."/>
            <person name="Relman D."/>
            <person name="Kwon D.S."/>
            <person name="Ravel J."/>
        </authorList>
    </citation>
    <scope>NUCLEOTIDE SEQUENCE [LARGE SCALE GENOMIC DNA]</scope>
    <source>
        <strain evidence="13 14">C0210C1</strain>
    </source>
</reference>
<evidence type="ECO:0000256" key="8">
    <source>
        <dbReference type="ARBA" id="ARBA00023186"/>
    </source>
</evidence>
<feature type="transmembrane region" description="Helical" evidence="10">
    <location>
        <begin position="210"/>
        <end position="229"/>
    </location>
</feature>
<evidence type="ECO:0000256" key="6">
    <source>
        <dbReference type="ARBA" id="ARBA00022989"/>
    </source>
</evidence>
<keyword evidence="2" id="KW-0813">Transport</keyword>
<organism evidence="13 14">
    <name type="scientific">Lactobacillus iners</name>
    <dbReference type="NCBI Taxonomy" id="147802"/>
    <lineage>
        <taxon>Bacteria</taxon>
        <taxon>Bacillati</taxon>
        <taxon>Bacillota</taxon>
        <taxon>Bacilli</taxon>
        <taxon>Lactobacillales</taxon>
        <taxon>Lactobacillaceae</taxon>
        <taxon>Lactobacillus</taxon>
    </lineage>
</organism>
<evidence type="ECO:0000256" key="9">
    <source>
        <dbReference type="RuleBase" id="RU003945"/>
    </source>
</evidence>
<feature type="signal peptide" evidence="11">
    <location>
        <begin position="1"/>
        <end position="24"/>
    </location>
</feature>
<feature type="transmembrane region" description="Helical" evidence="10">
    <location>
        <begin position="66"/>
        <end position="86"/>
    </location>
</feature>
<dbReference type="PANTHER" id="PTHR12428:SF65">
    <property type="entry name" value="CYTOCHROME C OXIDASE ASSEMBLY PROTEIN COX18, MITOCHONDRIAL"/>
    <property type="match status" value="1"/>
</dbReference>
<feature type="domain" description="Membrane insertase YidC/Oxa/ALB C-terminal" evidence="12">
    <location>
        <begin position="67"/>
        <end position="250"/>
    </location>
</feature>
<dbReference type="AlphaFoldDB" id="A0A6G7B987"/>
<dbReference type="RefSeq" id="WP_164824014.1">
    <property type="nucleotide sequence ID" value="NZ_CP049228.1"/>
</dbReference>
<comment type="subcellular location">
    <subcellularLocation>
        <location evidence="1">Cell membrane</location>
        <topology evidence="1">Multi-pass membrane protein</topology>
    </subcellularLocation>
    <subcellularLocation>
        <location evidence="9">Membrane</location>
        <topology evidence="9">Multi-pass membrane protein</topology>
    </subcellularLocation>
</comment>
<evidence type="ECO:0000259" key="12">
    <source>
        <dbReference type="Pfam" id="PF02096"/>
    </source>
</evidence>
<evidence type="ECO:0000313" key="14">
    <source>
        <dbReference type="Proteomes" id="UP000501676"/>
    </source>
</evidence>
<keyword evidence="3" id="KW-1003">Cell membrane</keyword>
<feature type="chain" id="PRO_5026022017" evidence="11">
    <location>
        <begin position="25"/>
        <end position="319"/>
    </location>
</feature>
<protein>
    <submittedName>
        <fullName evidence="13">Membrane protein insertase YidC</fullName>
    </submittedName>
</protein>